<feature type="signal peptide" evidence="1">
    <location>
        <begin position="1"/>
        <end position="20"/>
    </location>
</feature>
<evidence type="ECO:0000256" key="1">
    <source>
        <dbReference type="SAM" id="SignalP"/>
    </source>
</evidence>
<feature type="chain" id="PRO_5002058446" evidence="1">
    <location>
        <begin position="21"/>
        <end position="60"/>
    </location>
</feature>
<accession>A0A0B0MU54</accession>
<dbReference type="Proteomes" id="UP000032142">
    <property type="component" value="Unassembled WGS sequence"/>
</dbReference>
<keyword evidence="1" id="KW-0732">Signal</keyword>
<name>A0A0B0MU54_GOSAR</name>
<evidence type="ECO:0000313" key="3">
    <source>
        <dbReference type="Proteomes" id="UP000032142"/>
    </source>
</evidence>
<organism evidence="2 3">
    <name type="scientific">Gossypium arboreum</name>
    <name type="common">Tree cotton</name>
    <name type="synonym">Gossypium nanking</name>
    <dbReference type="NCBI Taxonomy" id="29729"/>
    <lineage>
        <taxon>Eukaryota</taxon>
        <taxon>Viridiplantae</taxon>
        <taxon>Streptophyta</taxon>
        <taxon>Embryophyta</taxon>
        <taxon>Tracheophyta</taxon>
        <taxon>Spermatophyta</taxon>
        <taxon>Magnoliopsida</taxon>
        <taxon>eudicotyledons</taxon>
        <taxon>Gunneridae</taxon>
        <taxon>Pentapetalae</taxon>
        <taxon>rosids</taxon>
        <taxon>malvids</taxon>
        <taxon>Malvales</taxon>
        <taxon>Malvaceae</taxon>
        <taxon>Malvoideae</taxon>
        <taxon>Gossypium</taxon>
    </lineage>
</organism>
<keyword evidence="3" id="KW-1185">Reference proteome</keyword>
<comment type="caution">
    <text evidence="2">The sequence shown here is derived from an EMBL/GenBank/DDBJ whole genome shotgun (WGS) entry which is preliminary data.</text>
</comment>
<protein>
    <submittedName>
        <fullName evidence="2">BlaR1</fullName>
    </submittedName>
</protein>
<dbReference type="AlphaFoldDB" id="A0A0B0MU54"/>
<reference evidence="3" key="1">
    <citation type="submission" date="2014-09" db="EMBL/GenBank/DDBJ databases">
        <authorList>
            <person name="Mudge J."/>
            <person name="Ramaraj T."/>
            <person name="Lindquist I.E."/>
            <person name="Bharti A.K."/>
            <person name="Sundararajan A."/>
            <person name="Cameron C.T."/>
            <person name="Woodward J.E."/>
            <person name="May G.D."/>
            <person name="Brubaker C."/>
            <person name="Broadhvest J."/>
            <person name="Wilkins T.A."/>
        </authorList>
    </citation>
    <scope>NUCLEOTIDE SEQUENCE</scope>
    <source>
        <strain evidence="3">cv. AKA8401</strain>
    </source>
</reference>
<dbReference type="EMBL" id="JRRC01408304">
    <property type="protein sequence ID" value="KHG04270.1"/>
    <property type="molecule type" value="Genomic_DNA"/>
</dbReference>
<proteinExistence type="predicted"/>
<sequence length="60" mass="6956">MMSFFILVSLTTMYLIASHATDYQLRHAGGREVSNMRKVQIFGINADRFTVKEFMSDLYC</sequence>
<gene>
    <name evidence="2" type="ORF">F383_30145</name>
</gene>
<evidence type="ECO:0000313" key="2">
    <source>
        <dbReference type="EMBL" id="KHG04270.1"/>
    </source>
</evidence>